<dbReference type="AlphaFoldDB" id="A0A0L0NY99"/>
<dbReference type="VEuPathDB" id="FungiDB:CJJ09_005314"/>
<evidence type="ECO:0000256" key="1">
    <source>
        <dbReference type="ARBA" id="ARBA00006484"/>
    </source>
</evidence>
<accession>A0A0L0NY99</accession>
<dbReference type="Pfam" id="PF13561">
    <property type="entry name" value="adh_short_C2"/>
    <property type="match status" value="1"/>
</dbReference>
<dbReference type="PANTHER" id="PTHR42879:SF2">
    <property type="entry name" value="3-OXOACYL-[ACYL-CARRIER-PROTEIN] REDUCTASE FABG"/>
    <property type="match status" value="1"/>
</dbReference>
<dbReference type="VEuPathDB" id="FungiDB:CJI96_0005140"/>
<dbReference type="VEuPathDB" id="FungiDB:CJJ07_003310"/>
<comment type="catalytic activity">
    <reaction evidence="4">
        <text>a (3R)-hydroxyacyl-[ACP] + NADP(+) = a 3-oxoacyl-[ACP] + NADPH + H(+)</text>
        <dbReference type="Rhea" id="RHEA:17397"/>
        <dbReference type="Rhea" id="RHEA-COMP:9916"/>
        <dbReference type="Rhea" id="RHEA-COMP:9945"/>
        <dbReference type="ChEBI" id="CHEBI:15378"/>
        <dbReference type="ChEBI" id="CHEBI:57783"/>
        <dbReference type="ChEBI" id="CHEBI:58349"/>
        <dbReference type="ChEBI" id="CHEBI:78776"/>
        <dbReference type="ChEBI" id="CHEBI:78827"/>
        <dbReference type="EC" id="1.1.1.100"/>
    </reaction>
</comment>
<protein>
    <recommendedName>
        <fullName evidence="2">3-oxoacyl-[acyl-carrier-protein] reductase</fullName>
        <ecNumber evidence="2">1.1.1.100</ecNumber>
    </recommendedName>
</protein>
<organism evidence="5 6">
    <name type="scientific">Candidozyma auris</name>
    <name type="common">Yeast</name>
    <name type="synonym">Candida auris</name>
    <dbReference type="NCBI Taxonomy" id="498019"/>
    <lineage>
        <taxon>Eukaryota</taxon>
        <taxon>Fungi</taxon>
        <taxon>Dikarya</taxon>
        <taxon>Ascomycota</taxon>
        <taxon>Saccharomycotina</taxon>
        <taxon>Pichiomycetes</taxon>
        <taxon>Metschnikowiaceae</taxon>
        <taxon>Candidozyma</taxon>
    </lineage>
</organism>
<dbReference type="PANTHER" id="PTHR42879">
    <property type="entry name" value="3-OXOACYL-(ACYL-CARRIER-PROTEIN) REDUCTASE"/>
    <property type="match status" value="1"/>
</dbReference>
<dbReference type="VEuPathDB" id="FungiDB:CJI97_004177"/>
<dbReference type="InterPro" id="IPR002347">
    <property type="entry name" value="SDR_fam"/>
</dbReference>
<evidence type="ECO:0000313" key="5">
    <source>
        <dbReference type="EMBL" id="KND98989.1"/>
    </source>
</evidence>
<name>A0A0L0NY99_CANAR</name>
<dbReference type="InterPro" id="IPR050259">
    <property type="entry name" value="SDR"/>
</dbReference>
<evidence type="ECO:0000256" key="3">
    <source>
        <dbReference type="ARBA" id="ARBA00022857"/>
    </source>
</evidence>
<dbReference type="VEuPathDB" id="FungiDB:QG37_04049"/>
<reference evidence="6" key="1">
    <citation type="journal article" date="2015" name="BMC Genomics">
        <title>Draft genome of a commonly misdiagnosed multidrug resistant pathogen Candida auris.</title>
        <authorList>
            <person name="Chatterjee S."/>
            <person name="Alampalli S.V."/>
            <person name="Nageshan R.K."/>
            <person name="Chettiar S.T."/>
            <person name="Joshi S."/>
            <person name="Tatu U.S."/>
        </authorList>
    </citation>
    <scope>NUCLEOTIDE SEQUENCE [LARGE SCALE GENOMIC DNA]</scope>
    <source>
        <strain evidence="6">6684</strain>
    </source>
</reference>
<sequence>MVLAIVTGAANGIGRSAALQLAKDGFEVAIIDLPTAKAQAEAVAKEISSNGGKAGVFYADVSKKSQFEAAFKDAVKQLGPLDVMVNNAGVSIMDPIELILEKDLQTMFDVNVKSCIWGMQLAIGEFKRTGHKGKIINAASSLSHQGMPTVGAYAMSKACIKSLTQTAAKEYADLGIMVNCYCPGPIRTDLFEGIVEKSVKLGLASADEVVELQRNGMIMKKFGTTEEIADIISFLASPRRKWITGQGFTADGGLNFV</sequence>
<gene>
    <name evidence="5" type="ORF">QG37_04049</name>
</gene>
<evidence type="ECO:0000313" key="6">
    <source>
        <dbReference type="Proteomes" id="UP000037122"/>
    </source>
</evidence>
<dbReference type="PRINTS" id="PR00080">
    <property type="entry name" value="SDRFAMILY"/>
</dbReference>
<dbReference type="Proteomes" id="UP000037122">
    <property type="component" value="Unassembled WGS sequence"/>
</dbReference>
<dbReference type="PRINTS" id="PR00081">
    <property type="entry name" value="GDHRDH"/>
</dbReference>
<dbReference type="EC" id="1.1.1.100" evidence="2"/>
<dbReference type="FunFam" id="3.40.50.720:FF:000084">
    <property type="entry name" value="Short-chain dehydrogenase reductase"/>
    <property type="match status" value="1"/>
</dbReference>
<evidence type="ECO:0000256" key="4">
    <source>
        <dbReference type="ARBA" id="ARBA00048508"/>
    </source>
</evidence>
<dbReference type="SUPFAM" id="SSF51735">
    <property type="entry name" value="NAD(P)-binding Rossmann-fold domains"/>
    <property type="match status" value="1"/>
</dbReference>
<proteinExistence type="inferred from homology"/>
<dbReference type="EMBL" id="LGST01000027">
    <property type="protein sequence ID" value="KND98989.1"/>
    <property type="molecule type" value="Genomic_DNA"/>
</dbReference>
<dbReference type="GO" id="GO:0004316">
    <property type="term" value="F:3-oxoacyl-[acyl-carrier-protein] reductase (NADPH) activity"/>
    <property type="evidence" value="ECO:0007669"/>
    <property type="project" value="UniProtKB-EC"/>
</dbReference>
<comment type="similarity">
    <text evidence="1">Belongs to the short-chain dehydrogenases/reductases (SDR) family.</text>
</comment>
<dbReference type="VEuPathDB" id="FungiDB:B9J08_004114"/>
<dbReference type="InterPro" id="IPR036291">
    <property type="entry name" value="NAD(P)-bd_dom_sf"/>
</dbReference>
<keyword evidence="3" id="KW-0521">NADP</keyword>
<evidence type="ECO:0000256" key="2">
    <source>
        <dbReference type="ARBA" id="ARBA00012948"/>
    </source>
</evidence>
<dbReference type="Gene3D" id="3.40.50.720">
    <property type="entry name" value="NAD(P)-binding Rossmann-like Domain"/>
    <property type="match status" value="1"/>
</dbReference>
<comment type="caution">
    <text evidence="5">The sequence shown here is derived from an EMBL/GenBank/DDBJ whole genome shotgun (WGS) entry which is preliminary data.</text>
</comment>